<evidence type="ECO:0000256" key="1">
    <source>
        <dbReference type="ARBA" id="ARBA00010062"/>
    </source>
</evidence>
<comment type="similarity">
    <text evidence="1">Belongs to the leucine-binding protein family.</text>
</comment>
<name>A0ABW0ZFA2_9ACTN</name>
<feature type="domain" description="Leucine-binding protein" evidence="5">
    <location>
        <begin position="122"/>
        <end position="454"/>
    </location>
</feature>
<dbReference type="SUPFAM" id="SSF53822">
    <property type="entry name" value="Periplasmic binding protein-like I"/>
    <property type="match status" value="1"/>
</dbReference>
<feature type="compositionally biased region" description="Gly residues" evidence="3">
    <location>
        <begin position="61"/>
        <end position="102"/>
    </location>
</feature>
<feature type="signal peptide" evidence="4">
    <location>
        <begin position="1"/>
        <end position="23"/>
    </location>
</feature>
<evidence type="ECO:0000259" key="5">
    <source>
        <dbReference type="Pfam" id="PF13458"/>
    </source>
</evidence>
<dbReference type="PANTHER" id="PTHR47235:SF1">
    <property type="entry name" value="BLR6548 PROTEIN"/>
    <property type="match status" value="1"/>
</dbReference>
<accession>A0ABW0ZFA2</accession>
<organism evidence="6 7">
    <name type="scientific">Nocardioides vastitatis</name>
    <dbReference type="NCBI Taxonomy" id="2568655"/>
    <lineage>
        <taxon>Bacteria</taxon>
        <taxon>Bacillati</taxon>
        <taxon>Actinomycetota</taxon>
        <taxon>Actinomycetes</taxon>
        <taxon>Propionibacteriales</taxon>
        <taxon>Nocardioidaceae</taxon>
        <taxon>Nocardioides</taxon>
    </lineage>
</organism>
<evidence type="ECO:0000256" key="3">
    <source>
        <dbReference type="SAM" id="MobiDB-lite"/>
    </source>
</evidence>
<evidence type="ECO:0000313" key="6">
    <source>
        <dbReference type="EMBL" id="MFC5727929.1"/>
    </source>
</evidence>
<dbReference type="PANTHER" id="PTHR47235">
    <property type="entry name" value="BLR6548 PROTEIN"/>
    <property type="match status" value="1"/>
</dbReference>
<evidence type="ECO:0000256" key="4">
    <source>
        <dbReference type="SAM" id="SignalP"/>
    </source>
</evidence>
<keyword evidence="7" id="KW-1185">Reference proteome</keyword>
<dbReference type="RefSeq" id="WP_168798443.1">
    <property type="nucleotide sequence ID" value="NZ_JBHSNS010000001.1"/>
</dbReference>
<dbReference type="InterPro" id="IPR028082">
    <property type="entry name" value="Peripla_BP_I"/>
</dbReference>
<reference evidence="7" key="1">
    <citation type="journal article" date="2019" name="Int. J. Syst. Evol. Microbiol.">
        <title>The Global Catalogue of Microorganisms (GCM) 10K type strain sequencing project: providing services to taxonomists for standard genome sequencing and annotation.</title>
        <authorList>
            <consortium name="The Broad Institute Genomics Platform"/>
            <consortium name="The Broad Institute Genome Sequencing Center for Infectious Disease"/>
            <person name="Wu L."/>
            <person name="Ma J."/>
        </authorList>
    </citation>
    <scope>NUCLEOTIDE SEQUENCE [LARGE SCALE GENOMIC DNA]</scope>
    <source>
        <strain evidence="7">YIM 94188</strain>
    </source>
</reference>
<protein>
    <submittedName>
        <fullName evidence="6">ABC transporter substrate-binding protein</fullName>
    </submittedName>
</protein>
<evidence type="ECO:0000313" key="7">
    <source>
        <dbReference type="Proteomes" id="UP001596072"/>
    </source>
</evidence>
<sequence>MSVVRSRRFLGAALMVMALTACGSQLDPSEVARINGTVGPDDQAGAPGAPVSDPGAVDPGSSGGGAPGVAGGAEPGGATPGSTGGGPGGSAGGSTGEGSATGGVKAGSCAGFTNQKGITDKTITLANVADISGPVPGIFESAQQATRAYVEYFNSQGTVCGRKLEVSNLDSRADAGADQQAYVKACDTAFAAVGSMSAFDSGGAGTADTCGIPDIRSVIVSPERQACRSCVAAYAIRTNLIPDPAAKWFMQKHPAGAKNAAVLYVNAGAAPVNAKSLAAGYEKSAGWNVKYLQGIDVAEFNFAPYVQQMKEKGVRSVVYYGPYQNTVKLQQAMQQQGFKPDFYLQDPTIYDRRYVEQAGSVAESSYVFSPNDLFENKANAEVQLYLSWLQQVKPGAVPNYFGLFAWSAARLFVEKAIALGGRLTRSALVAALKRTTSWTGNGVHTAMNIATSNTPPCLKVIQFRSGSWSQVSPGNYMCGRVVNTGIGG</sequence>
<dbReference type="PROSITE" id="PS51257">
    <property type="entry name" value="PROKAR_LIPOPROTEIN"/>
    <property type="match status" value="1"/>
</dbReference>
<dbReference type="Pfam" id="PF13458">
    <property type="entry name" value="Peripla_BP_6"/>
    <property type="match status" value="1"/>
</dbReference>
<proteinExistence type="inferred from homology"/>
<dbReference type="InterPro" id="IPR028081">
    <property type="entry name" value="Leu-bd"/>
</dbReference>
<feature type="chain" id="PRO_5046046306" evidence="4">
    <location>
        <begin position="24"/>
        <end position="488"/>
    </location>
</feature>
<dbReference type="Gene3D" id="3.40.50.2300">
    <property type="match status" value="2"/>
</dbReference>
<evidence type="ECO:0000256" key="2">
    <source>
        <dbReference type="ARBA" id="ARBA00022729"/>
    </source>
</evidence>
<feature type="region of interest" description="Disordered" evidence="3">
    <location>
        <begin position="32"/>
        <end position="102"/>
    </location>
</feature>
<comment type="caution">
    <text evidence="6">The sequence shown here is derived from an EMBL/GenBank/DDBJ whole genome shotgun (WGS) entry which is preliminary data.</text>
</comment>
<dbReference type="EMBL" id="JBHSNS010000001">
    <property type="protein sequence ID" value="MFC5727929.1"/>
    <property type="molecule type" value="Genomic_DNA"/>
</dbReference>
<dbReference type="Proteomes" id="UP001596072">
    <property type="component" value="Unassembled WGS sequence"/>
</dbReference>
<keyword evidence="2 4" id="KW-0732">Signal</keyword>
<gene>
    <name evidence="6" type="ORF">ACFPQB_03305</name>
</gene>